<evidence type="ECO:0000313" key="2">
    <source>
        <dbReference type="Proteomes" id="UP000793456"/>
    </source>
</evidence>
<gene>
    <name evidence="1" type="ORF">E3U43_005837</name>
</gene>
<organism evidence="1 2">
    <name type="scientific">Larimichthys crocea</name>
    <name type="common">Large yellow croaker</name>
    <name type="synonym">Pseudosciaena crocea</name>
    <dbReference type="NCBI Taxonomy" id="215358"/>
    <lineage>
        <taxon>Eukaryota</taxon>
        <taxon>Metazoa</taxon>
        <taxon>Chordata</taxon>
        <taxon>Craniata</taxon>
        <taxon>Vertebrata</taxon>
        <taxon>Euteleostomi</taxon>
        <taxon>Actinopterygii</taxon>
        <taxon>Neopterygii</taxon>
        <taxon>Teleostei</taxon>
        <taxon>Neoteleostei</taxon>
        <taxon>Acanthomorphata</taxon>
        <taxon>Eupercaria</taxon>
        <taxon>Sciaenidae</taxon>
        <taxon>Larimichthys</taxon>
    </lineage>
</organism>
<name>A0ACD3QMM9_LARCR</name>
<sequence length="113" mass="13127">MQRLKSDDMQSQQRHLSFLSLFQHSVHVFLSVRSAEAGDNIRRHAALIWEWIRRENGMQTLPLNIKKKREQNNGCSKGPPVSDVVAKRVKGGGLLVMEYYHHKFPFIQTTKKN</sequence>
<dbReference type="Proteomes" id="UP000793456">
    <property type="component" value="Chromosome XVII"/>
</dbReference>
<accession>A0ACD3QMM9</accession>
<reference evidence="1" key="1">
    <citation type="submission" date="2018-11" db="EMBL/GenBank/DDBJ databases">
        <title>The sequence and de novo assembly of Larimichthys crocea genome using PacBio and Hi-C technologies.</title>
        <authorList>
            <person name="Xu P."/>
            <person name="Chen B."/>
            <person name="Zhou Z."/>
            <person name="Ke Q."/>
            <person name="Wu Y."/>
            <person name="Bai H."/>
            <person name="Pu F."/>
        </authorList>
    </citation>
    <scope>NUCLEOTIDE SEQUENCE</scope>
    <source>
        <tissue evidence="1">Muscle</tissue>
    </source>
</reference>
<keyword evidence="2" id="KW-1185">Reference proteome</keyword>
<evidence type="ECO:0000313" key="1">
    <source>
        <dbReference type="EMBL" id="TMS08354.1"/>
    </source>
</evidence>
<comment type="caution">
    <text evidence="1">The sequence shown here is derived from an EMBL/GenBank/DDBJ whole genome shotgun (WGS) entry which is preliminary data.</text>
</comment>
<dbReference type="EMBL" id="CM011690">
    <property type="protein sequence ID" value="TMS08354.1"/>
    <property type="molecule type" value="Genomic_DNA"/>
</dbReference>
<protein>
    <submittedName>
        <fullName evidence="1">Uncharacterized protein</fullName>
    </submittedName>
</protein>
<proteinExistence type="predicted"/>